<sequence>MAPPEGNDDAVSKEINSKEVAVLEVVNRFKLSKRELEVALYAWQCIEGDNPKIDYAKLMTLADFNNVGGASKQWSLTRIKLKVGSSSNTSATPRDDNDDSTPDTPKAGGASKRKRTVKADGEAGMPLGSTAKKGRRLKKEVEPESEADEDDDSFIVNDTPGSAVKASWKPAGDDPPPSPTPVRKKRGRPSKKDKEAQENGSGGSAVDNAQEKEVPLHQEKQKKKRASSHRESETPADPEEQVVDHQQSELLDHQESGDASKQQDETSANQQDEPTEHNEEDI</sequence>
<proteinExistence type="predicted"/>
<reference evidence="2 3" key="1">
    <citation type="journal article" date="2018" name="Mycol. Prog.">
        <title>Coniella lustricola, a new species from submerged detritus.</title>
        <authorList>
            <person name="Raudabaugh D.B."/>
            <person name="Iturriaga T."/>
            <person name="Carver A."/>
            <person name="Mondo S."/>
            <person name="Pangilinan J."/>
            <person name="Lipzen A."/>
            <person name="He G."/>
            <person name="Amirebrahimi M."/>
            <person name="Grigoriev I.V."/>
            <person name="Miller A.N."/>
        </authorList>
    </citation>
    <scope>NUCLEOTIDE SEQUENCE [LARGE SCALE GENOMIC DNA]</scope>
    <source>
        <strain evidence="2 3">B22-T-1</strain>
    </source>
</reference>
<dbReference type="Proteomes" id="UP000241462">
    <property type="component" value="Unassembled WGS sequence"/>
</dbReference>
<accession>A0A2T3A6V0</accession>
<feature type="compositionally biased region" description="Acidic residues" evidence="1">
    <location>
        <begin position="143"/>
        <end position="153"/>
    </location>
</feature>
<feature type="compositionally biased region" description="Basic and acidic residues" evidence="1">
    <location>
        <begin position="242"/>
        <end position="264"/>
    </location>
</feature>
<feature type="region of interest" description="Disordered" evidence="1">
    <location>
        <begin position="83"/>
        <end position="282"/>
    </location>
</feature>
<dbReference type="OrthoDB" id="5403747at2759"/>
<evidence type="ECO:0000313" key="3">
    <source>
        <dbReference type="Proteomes" id="UP000241462"/>
    </source>
</evidence>
<name>A0A2T3A6V0_9PEZI</name>
<dbReference type="AlphaFoldDB" id="A0A2T3A6V0"/>
<feature type="compositionally biased region" description="Basic and acidic residues" evidence="1">
    <location>
        <begin position="209"/>
        <end position="219"/>
    </location>
</feature>
<dbReference type="InParanoid" id="A0A2T3A6V0"/>
<keyword evidence="3" id="KW-1185">Reference proteome</keyword>
<dbReference type="EMBL" id="KZ678451">
    <property type="protein sequence ID" value="PSR83983.1"/>
    <property type="molecule type" value="Genomic_DNA"/>
</dbReference>
<evidence type="ECO:0000313" key="2">
    <source>
        <dbReference type="EMBL" id="PSR83983.1"/>
    </source>
</evidence>
<organism evidence="2 3">
    <name type="scientific">Coniella lustricola</name>
    <dbReference type="NCBI Taxonomy" id="2025994"/>
    <lineage>
        <taxon>Eukaryota</taxon>
        <taxon>Fungi</taxon>
        <taxon>Dikarya</taxon>
        <taxon>Ascomycota</taxon>
        <taxon>Pezizomycotina</taxon>
        <taxon>Sordariomycetes</taxon>
        <taxon>Sordariomycetidae</taxon>
        <taxon>Diaporthales</taxon>
        <taxon>Schizoparmaceae</taxon>
        <taxon>Coniella</taxon>
    </lineage>
</organism>
<evidence type="ECO:0000256" key="1">
    <source>
        <dbReference type="SAM" id="MobiDB-lite"/>
    </source>
</evidence>
<protein>
    <submittedName>
        <fullName evidence="2">Uncharacterized protein</fullName>
    </submittedName>
</protein>
<gene>
    <name evidence="2" type="ORF">BD289DRAFT_474541</name>
</gene>